<dbReference type="CDD" id="cd09917">
    <property type="entry name" value="F-box_SF"/>
    <property type="match status" value="4"/>
</dbReference>
<dbReference type="InterPro" id="IPR001810">
    <property type="entry name" value="F-box_dom"/>
</dbReference>
<dbReference type="Pfam" id="PF00646">
    <property type="entry name" value="F-box"/>
    <property type="match status" value="3"/>
</dbReference>
<dbReference type="PANTHER" id="PTHR16134">
    <property type="entry name" value="F-BOX/TPR REPEAT PROTEIN POF3"/>
    <property type="match status" value="1"/>
</dbReference>
<dbReference type="Proteomes" id="UP000005239">
    <property type="component" value="Unassembled WGS sequence"/>
</dbReference>
<proteinExistence type="predicted"/>
<accession>A0A8R1U985</accession>
<name>A0A2A6BW78_PRIPA</name>
<feature type="compositionally biased region" description="Gly residues" evidence="1">
    <location>
        <begin position="727"/>
        <end position="744"/>
    </location>
</feature>
<organism evidence="2 3">
    <name type="scientific">Pristionchus pacificus</name>
    <name type="common">Parasitic nematode worm</name>
    <dbReference type="NCBI Taxonomy" id="54126"/>
    <lineage>
        <taxon>Eukaryota</taxon>
        <taxon>Metazoa</taxon>
        <taxon>Ecdysozoa</taxon>
        <taxon>Nematoda</taxon>
        <taxon>Chromadorea</taxon>
        <taxon>Rhabditida</taxon>
        <taxon>Rhabditina</taxon>
        <taxon>Diplogasteromorpha</taxon>
        <taxon>Diplogasteroidea</taxon>
        <taxon>Neodiplogasteridae</taxon>
        <taxon>Pristionchus</taxon>
    </lineage>
</organism>
<accession>A0A2A6BW78</accession>
<evidence type="ECO:0000313" key="3">
    <source>
        <dbReference type="Proteomes" id="UP000005239"/>
    </source>
</evidence>
<sequence length="2371" mass="273737">MPGQCAALAAMRDLDDIYEHMSQFCMECIEVQLEEAANGEELIFTDGPPSWIEKERQAVMAKKRAALEKRNEGKEKKINWASAEDEKKATIRKMAGEFADRHLEYEIRKLMGVDDSVAAQMRLDLKRELANERKEKEKAKERVEVKEQIKQQKEELRKNPDGPREKNKFQNRPWQPQILRAVGICDERRSVLSAEEQKRYVAILSNFHKTDQAMRFSQNSMDLKVYDDRLTEERAIVNEIVREHFKDTTISMQEINQEVNTVLLRWSARYLHDQRRFERLKALTWKRESEKPPVPGVLKPNLEYVLMAAPNPKLVLPATMHDRLPVNYTPYRFDPSGKRREDIGRDTALTSLLDDVGCTIAMECTTAVHLMGRPGEPRNYAYHIPVTVREQFRGGTPTRLIFLDKPRPQSGITNHTLLHMVAKYRGKSTFTKPEDPHSKPGGPSRDTVAPKTDTVVMKKEEGGGGGGSLLDNLLGNLIAPASSSKAASGGSTAKPSTTSHSYGLFTIPSYTQPETKVIIRSSPCVRNDATGGTEYALATKTLFKGAVNSATVHMHPYMKDALQITQARAIPPGTHYNAPFFPLLSTRTEHLSQLLAELKTLEGGEYLLQVSPLSNELTIFRANPKGNELFFNKAPKRISGPLKAVDNFTGIDDKRVLHWQVMQSRAPLTLWPEGHQMLKTHEERLKKKTVKKPMKRKADMTEEERKAFNFNTNLRKKMNRIRRSQGEGIGGGRGRGGGRGGRGRGGWGGSFQDLDQPMSLRECGPQLGGKYKVLADKGDFVSLRFIFASFVSFRTLCGYCPFQFDLLGFPDEVIAEIFSYLPAEDRMRARLNKRLSTIEENSQYFIDRVDLRQSHRFERRCVTITNTYPFDFISRIAQNSSIGQLGIDFPHENGEPTHKYVEIIKEFRCIRELSICIGSPIKRREVMTDLFLLDLSRRCEYLDLTNFPIDHFSPKVLHNVYKSMSDGSVSVRLVSFSYIILKTLDPFLNILGITYRNGKVYSSRNIEVYKDYNENIPECYVNIFDGFSQISFGDCVVNEENDRNLINSFFFLVIKIESHLNIKALNRAKNTPHKMSLSECGPQLGDNFKVNTDKGDFFDLLGFPDEIIYEIFSYLPAEDRMRARLNKRLSKIEGKSQYFIDRVDLRQMSLSSIASLMESNCKVNGGSGNFFDLLGCPDEIIDQIFSYLNLGERLRMRLNKRLHRIEAESKYYVGRMLLTQMSLSKYVPQKEGKCEVNGGMGDSFNFDLLGCPDEVIDEIFSFLDPEERMRMRLNKRLQKIVDESKYYLEKVDLIQFPESVELIHKFCNIIKEFRSIKVLWIDFPTRENADEIMTNSFFIDLSRRCEILNLTSCARNFYQISPEILHNVCKSMKDGSVSVRHVKLSGVTRENIHKFLNCLSIAFRDDQVISNRNIEMSLSKYGPEKEGNCNFDLLGCPDEVIDEIFSYLDPEERLRMRLNKRLSTIEGQSQYYFEKVELREVSLYGNDIKPVNIYDRGYPFDFISRISHNASIGVLEIAMSLNSLTSSMESNDKVNGDEEDFFDLLGFPDEIIEQFFSFLTLKERMRMRLNNRLNKIESKSKFYLENMKLDRVRQPVKIQNRRYPFDFISRIAHNTSIGRLSIDFPDSIGLVHKFCNIMKTFRCIKELSLCYPNENWAKEIMTASFILDLSRRCEFLYFEICPINYMSPEILHNLYRSMSDDSARLRRISLKYINRKAIDGFLNLLGIAYANGRIICNRNIEAYMNTYNDVGIENYIHIFDGFSHISFLVREGEEDYYYDWDEDEYFNGYGPPITIKLLKNQKALNNAKNPSHRKGFTRVRMEMPLSSLTSLMESNSKVNGGKGDFFDLLAFPDEIIEQFFSYLDLEERLRMRLNGRLHRIEAESKCYIEEMVLMQRCTNDCEYAVNIKKRWYPLDFIRRIAHNTSIGNLKINFNDSVELNHKFCNMIKEFNIRSITKLSIYFMGNAKEKEIITDSFFIDLSRRCEFLDIAELSKDLSPEVLSNVYKSMRDGSVSARRIILSIINQETLHVFLNFIGISFRNGQLSANRNIEALNSAKNNTCNEFQRTRMDMSLSSLTSPIESDCMANRGKFDLLGCPDEIIELFFSYLEPGDRMGVRLNKRLSKIVNESKYFVHGVNLVQDDDNKRVITKNRRYRVVFIHRIARNISIGLLIVTLRSSDELYCKFLDLIKQFKFFKILDLNFNYDGITRDTVNKILVDSFFVNLNGRCNAVVLRCNDEMRFNNSTIEAVSQLYKSMNDGSTSLRKFFSNVIIDEATLNAFLNTREIAYRNGRVITNKNIEAYKDSSPLFEGVCFVYIFDGFFDTWFFDTGKNGEYAFFNCILHEKLETLNIVRNTPTGATWDRVREDVYPE</sequence>
<dbReference type="GO" id="GO:0005829">
    <property type="term" value="C:cytosol"/>
    <property type="evidence" value="ECO:0000318"/>
    <property type="project" value="GO_Central"/>
</dbReference>
<dbReference type="SMART" id="SM00256">
    <property type="entry name" value="FBOX"/>
    <property type="match status" value="7"/>
</dbReference>
<dbReference type="EnsemblMetazoa" id="PPA13680.1">
    <property type="protein sequence ID" value="PPA13680.1"/>
    <property type="gene ID" value="WBGene00103234"/>
</dbReference>
<keyword evidence="3" id="KW-1185">Reference proteome</keyword>
<reference evidence="2" key="2">
    <citation type="submission" date="2022-06" db="UniProtKB">
        <authorList>
            <consortium name="EnsemblMetazoa"/>
        </authorList>
    </citation>
    <scope>IDENTIFICATION</scope>
    <source>
        <strain evidence="2">PS312</strain>
    </source>
</reference>
<evidence type="ECO:0000256" key="1">
    <source>
        <dbReference type="SAM" id="MobiDB-lite"/>
    </source>
</evidence>
<feature type="region of interest" description="Disordered" evidence="1">
    <location>
        <begin position="133"/>
        <end position="170"/>
    </location>
</feature>
<protein>
    <submittedName>
        <fullName evidence="2">F-box domain-containing protein</fullName>
    </submittedName>
</protein>
<feature type="compositionally biased region" description="Basic and acidic residues" evidence="1">
    <location>
        <begin position="133"/>
        <end position="168"/>
    </location>
</feature>
<dbReference type="PANTHER" id="PTHR16134:SF119">
    <property type="entry name" value="AT02038P-RELATED"/>
    <property type="match status" value="1"/>
</dbReference>
<dbReference type="GO" id="GO:0005634">
    <property type="term" value="C:nucleus"/>
    <property type="evidence" value="ECO:0000318"/>
    <property type="project" value="GO_Central"/>
</dbReference>
<feature type="region of interest" description="Disordered" evidence="1">
    <location>
        <begin position="724"/>
        <end position="744"/>
    </location>
</feature>
<feature type="region of interest" description="Disordered" evidence="1">
    <location>
        <begin position="428"/>
        <end position="450"/>
    </location>
</feature>
<gene>
    <name evidence="2" type="primary">WBGene00103234</name>
</gene>
<dbReference type="PROSITE" id="PS50181">
    <property type="entry name" value="FBOX"/>
    <property type="match status" value="5"/>
</dbReference>
<evidence type="ECO:0000313" key="2">
    <source>
        <dbReference type="EnsemblMetazoa" id="PPA13680.1"/>
    </source>
</evidence>
<reference evidence="3" key="1">
    <citation type="journal article" date="2008" name="Nat. Genet.">
        <title>The Pristionchus pacificus genome provides a unique perspective on nematode lifestyle and parasitism.</title>
        <authorList>
            <person name="Dieterich C."/>
            <person name="Clifton S.W."/>
            <person name="Schuster L.N."/>
            <person name="Chinwalla A."/>
            <person name="Delehaunty K."/>
            <person name="Dinkelacker I."/>
            <person name="Fulton L."/>
            <person name="Fulton R."/>
            <person name="Godfrey J."/>
            <person name="Minx P."/>
            <person name="Mitreva M."/>
            <person name="Roeseler W."/>
            <person name="Tian H."/>
            <person name="Witte H."/>
            <person name="Yang S.P."/>
            <person name="Wilson R.K."/>
            <person name="Sommer R.J."/>
        </authorList>
    </citation>
    <scope>NUCLEOTIDE SEQUENCE [LARGE SCALE GENOMIC DNA]</scope>
    <source>
        <strain evidence="3">PS312</strain>
    </source>
</reference>